<evidence type="ECO:0000313" key="2">
    <source>
        <dbReference type="EMBL" id="MBW7570947.1"/>
    </source>
</evidence>
<keyword evidence="2" id="KW-0540">Nuclease</keyword>
<reference evidence="2 3" key="1">
    <citation type="submission" date="2021-03" db="EMBL/GenBank/DDBJ databases">
        <title>Succinivibrio sp. nov. isolated from feces of cow.</title>
        <authorList>
            <person name="Choi J.-Y."/>
        </authorList>
    </citation>
    <scope>NUCLEOTIDE SEQUENCE [LARGE SCALE GENOMIC DNA]</scope>
    <source>
        <strain evidence="2 3">AGMB01872</strain>
    </source>
</reference>
<evidence type="ECO:0000313" key="3">
    <source>
        <dbReference type="Proteomes" id="UP000731465"/>
    </source>
</evidence>
<protein>
    <submittedName>
        <fullName evidence="2">HNH endonuclease</fullName>
    </submittedName>
</protein>
<accession>A0ABS7DIN9</accession>
<comment type="caution">
    <text evidence="2">The sequence shown here is derived from an EMBL/GenBank/DDBJ whole genome shotgun (WGS) entry which is preliminary data.</text>
</comment>
<sequence>MARKNWSREETILALYLYCKTPFGKIHKGNESIINMANLIGRSPSALGMKMCNLAAVDPTLEQKGMNHGSKLDLQIFDEFYNNWDELANQAYEIIKDLDPSNNEVASVESDIPEGADKISFVKQRIGQNFFRNAVLASYDYQCCITEIASPNLLRASHIKPWTKSSPTEKTNPANGLCLNPFHDHLFDKGYISLNDDYKVLVSSEIRKIEMDSETKSWLYHYEGKQIILPKSKVFVPNKLFLEFHRDTIFRI</sequence>
<dbReference type="GO" id="GO:0004519">
    <property type="term" value="F:endonuclease activity"/>
    <property type="evidence" value="ECO:0007669"/>
    <property type="project" value="UniProtKB-KW"/>
</dbReference>
<keyword evidence="3" id="KW-1185">Reference proteome</keyword>
<gene>
    <name evidence="2" type="ORF">J5V48_08575</name>
</gene>
<name>A0ABS7DIN9_9GAMM</name>
<dbReference type="RefSeq" id="WP_219938171.1">
    <property type="nucleotide sequence ID" value="NZ_JAGFNY010000038.1"/>
</dbReference>
<dbReference type="InterPro" id="IPR003615">
    <property type="entry name" value="HNH_nuc"/>
</dbReference>
<feature type="domain" description="HNH nuclease" evidence="1">
    <location>
        <begin position="143"/>
        <end position="195"/>
    </location>
</feature>
<proteinExistence type="predicted"/>
<dbReference type="Proteomes" id="UP000731465">
    <property type="component" value="Unassembled WGS sequence"/>
</dbReference>
<evidence type="ECO:0000259" key="1">
    <source>
        <dbReference type="Pfam" id="PF13391"/>
    </source>
</evidence>
<dbReference type="EMBL" id="JAGFNY010000038">
    <property type="protein sequence ID" value="MBW7570947.1"/>
    <property type="molecule type" value="Genomic_DNA"/>
</dbReference>
<organism evidence="2 3">
    <name type="scientific">Succinivibrio faecicola</name>
    <dbReference type="NCBI Taxonomy" id="2820300"/>
    <lineage>
        <taxon>Bacteria</taxon>
        <taxon>Pseudomonadati</taxon>
        <taxon>Pseudomonadota</taxon>
        <taxon>Gammaproteobacteria</taxon>
        <taxon>Aeromonadales</taxon>
        <taxon>Succinivibrionaceae</taxon>
        <taxon>Succinivibrio</taxon>
    </lineage>
</organism>
<keyword evidence="2" id="KW-0255">Endonuclease</keyword>
<keyword evidence="2" id="KW-0378">Hydrolase</keyword>
<dbReference type="Pfam" id="PF13391">
    <property type="entry name" value="HNH_2"/>
    <property type="match status" value="1"/>
</dbReference>